<dbReference type="InterPro" id="IPR036694">
    <property type="entry name" value="Dodecin-like_sf"/>
</dbReference>
<dbReference type="PANTHER" id="PTHR39324">
    <property type="entry name" value="CALCIUM DODECIN"/>
    <property type="match status" value="1"/>
</dbReference>
<dbReference type="RefSeq" id="WP_066666187.1">
    <property type="nucleotide sequence ID" value="NZ_LYVF01000013.1"/>
</dbReference>
<dbReference type="OrthoDB" id="1707990at2"/>
<dbReference type="PANTHER" id="PTHR39324:SF1">
    <property type="entry name" value="CALCIUM DODECIN"/>
    <property type="match status" value="1"/>
</dbReference>
<protein>
    <recommendedName>
        <fullName evidence="3">Dodecin domain-containing protein</fullName>
    </recommendedName>
</protein>
<evidence type="ECO:0008006" key="3">
    <source>
        <dbReference type="Google" id="ProtNLM"/>
    </source>
</evidence>
<dbReference type="EMBL" id="LYVF01000013">
    <property type="protein sequence ID" value="OAT86458.1"/>
    <property type="molecule type" value="Genomic_DNA"/>
</dbReference>
<evidence type="ECO:0000313" key="1">
    <source>
        <dbReference type="EMBL" id="OAT86458.1"/>
    </source>
</evidence>
<dbReference type="AlphaFoldDB" id="A0A1B7LIQ5"/>
<accession>A0A1B7LIQ5</accession>
<dbReference type="Proteomes" id="UP000078532">
    <property type="component" value="Unassembled WGS sequence"/>
</dbReference>
<dbReference type="STRING" id="1838280.A6M21_03290"/>
<organism evidence="1 2">
    <name type="scientific">Desulfotomaculum copahuensis</name>
    <dbReference type="NCBI Taxonomy" id="1838280"/>
    <lineage>
        <taxon>Bacteria</taxon>
        <taxon>Bacillati</taxon>
        <taxon>Bacillota</taxon>
        <taxon>Clostridia</taxon>
        <taxon>Eubacteriales</taxon>
        <taxon>Desulfotomaculaceae</taxon>
        <taxon>Desulfotomaculum</taxon>
    </lineage>
</organism>
<comment type="caution">
    <text evidence="1">The sequence shown here is derived from an EMBL/GenBank/DDBJ whole genome shotgun (WGS) entry which is preliminary data.</text>
</comment>
<dbReference type="Gene3D" id="3.30.1660.10">
    <property type="entry name" value="Flavin-binding protein dodecin"/>
    <property type="match status" value="1"/>
</dbReference>
<keyword evidence="2" id="KW-1185">Reference proteome</keyword>
<dbReference type="SUPFAM" id="SSF89807">
    <property type="entry name" value="Dodecin-like"/>
    <property type="match status" value="1"/>
</dbReference>
<dbReference type="InterPro" id="IPR009923">
    <property type="entry name" value="Dodecin"/>
</dbReference>
<name>A0A1B7LIQ5_9FIRM</name>
<gene>
    <name evidence="1" type="ORF">A6M21_03290</name>
</gene>
<dbReference type="InterPro" id="IPR025543">
    <property type="entry name" value="Dodecin-like"/>
</dbReference>
<evidence type="ECO:0000313" key="2">
    <source>
        <dbReference type="Proteomes" id="UP000078532"/>
    </source>
</evidence>
<proteinExistence type="predicted"/>
<dbReference type="Pfam" id="PF07311">
    <property type="entry name" value="Dodecin"/>
    <property type="match status" value="1"/>
</dbReference>
<sequence>MPVKVTEMVGESTSGWKGAVQSAVDEASRTIHDIVGVEVVNFTANVKNGQVVEYKANLKIAHK</sequence>
<reference evidence="1 2" key="1">
    <citation type="submission" date="2016-04" db="EMBL/GenBank/DDBJ databases">
        <authorList>
            <person name="Evans L.H."/>
            <person name="Alamgir A."/>
            <person name="Owens N."/>
            <person name="Weber N.D."/>
            <person name="Virtaneva K."/>
            <person name="Barbian K."/>
            <person name="Babar A."/>
            <person name="Rosenke K."/>
        </authorList>
    </citation>
    <scope>NUCLEOTIDE SEQUENCE [LARGE SCALE GENOMIC DNA]</scope>
    <source>
        <strain evidence="1 2">LMa1</strain>
    </source>
</reference>